<sequence>MRRIMAKYKVLTRSYIGGKVEEPGAIIQYDGNPSSNLEPLDAAAEKKMAEYQKQVGQRISASDPRFIARMIEKQGQ</sequence>
<gene>
    <name evidence="1" type="ORF">CFR72_13545</name>
</gene>
<reference evidence="1 2" key="1">
    <citation type="submission" date="2017-07" db="EMBL/GenBank/DDBJ databases">
        <title>A draft genome sequence of Gluconacetobacter entanii LTH 4560.</title>
        <authorList>
            <person name="Skraban J."/>
            <person name="Cleenwerck I."/>
            <person name="Vandamme P."/>
            <person name="Trcek J."/>
        </authorList>
    </citation>
    <scope>NUCLEOTIDE SEQUENCE [LARGE SCALE GENOMIC DNA]</scope>
    <source>
        <strain evidence="1 2">LTH 4560</strain>
    </source>
</reference>
<comment type="caution">
    <text evidence="1">The sequence shown here is derived from an EMBL/GenBank/DDBJ whole genome shotgun (WGS) entry which is preliminary data.</text>
</comment>
<protein>
    <submittedName>
        <fullName evidence="1">Uncharacterized protein</fullName>
    </submittedName>
</protein>
<dbReference type="AlphaFoldDB" id="A0A318PVE1"/>
<dbReference type="EMBL" id="NKUF01000043">
    <property type="protein sequence ID" value="PYD61986.1"/>
    <property type="molecule type" value="Genomic_DNA"/>
</dbReference>
<accession>A0A318PVE1</accession>
<name>A0A318PVE1_9PROT</name>
<organism evidence="1 2">
    <name type="scientific">Gluconacetobacter entanii</name>
    <dbReference type="NCBI Taxonomy" id="108528"/>
    <lineage>
        <taxon>Bacteria</taxon>
        <taxon>Pseudomonadati</taxon>
        <taxon>Pseudomonadota</taxon>
        <taxon>Alphaproteobacteria</taxon>
        <taxon>Acetobacterales</taxon>
        <taxon>Acetobacteraceae</taxon>
        <taxon>Gluconacetobacter</taxon>
    </lineage>
</organism>
<evidence type="ECO:0000313" key="2">
    <source>
        <dbReference type="Proteomes" id="UP000248301"/>
    </source>
</evidence>
<evidence type="ECO:0000313" key="1">
    <source>
        <dbReference type="EMBL" id="PYD61986.1"/>
    </source>
</evidence>
<dbReference type="Proteomes" id="UP000248301">
    <property type="component" value="Unassembled WGS sequence"/>
</dbReference>
<proteinExistence type="predicted"/>